<dbReference type="AlphaFoldDB" id="A0A0F9PZE8"/>
<gene>
    <name evidence="1" type="ORF">LCGC14_1077890</name>
</gene>
<dbReference type="PANTHER" id="PTHR42827">
    <property type="entry name" value="IRON-SULFUR CLUSTER-BINDING PROTEIN-RELATED"/>
    <property type="match status" value="1"/>
</dbReference>
<proteinExistence type="predicted"/>
<reference evidence="1" key="1">
    <citation type="journal article" date="2015" name="Nature">
        <title>Complex archaea that bridge the gap between prokaryotes and eukaryotes.</title>
        <authorList>
            <person name="Spang A."/>
            <person name="Saw J.H."/>
            <person name="Jorgensen S.L."/>
            <person name="Zaremba-Niedzwiedzka K."/>
            <person name="Martijn J."/>
            <person name="Lind A.E."/>
            <person name="van Eijk R."/>
            <person name="Schleper C."/>
            <person name="Guy L."/>
            <person name="Ettema T.J."/>
        </authorList>
    </citation>
    <scope>NUCLEOTIDE SEQUENCE</scope>
</reference>
<organism evidence="1">
    <name type="scientific">marine sediment metagenome</name>
    <dbReference type="NCBI Taxonomy" id="412755"/>
    <lineage>
        <taxon>unclassified sequences</taxon>
        <taxon>metagenomes</taxon>
        <taxon>ecological metagenomes</taxon>
    </lineage>
</organism>
<comment type="caution">
    <text evidence="1">The sequence shown here is derived from an EMBL/GenBank/DDBJ whole genome shotgun (WGS) entry which is preliminary data.</text>
</comment>
<sequence length="150" mass="17085">MEGNVESTNEIKNYLLERGADVVGIAPVNRFDDGPEETHPRHYMPDATYVISLGMKIMDGVCDVWGDYTEPHKSISPYLFYGYGLLNLEMSRIGNLAAKRLLEFRGYKSLMFPPTWVTGQYPFFERNNEPYVTFMHDFSHRHAAIAAGLG</sequence>
<evidence type="ECO:0000313" key="1">
    <source>
        <dbReference type="EMBL" id="KKN06381.1"/>
    </source>
</evidence>
<dbReference type="EMBL" id="LAZR01004698">
    <property type="protein sequence ID" value="KKN06381.1"/>
    <property type="molecule type" value="Genomic_DNA"/>
</dbReference>
<accession>A0A0F9PZE8</accession>
<protein>
    <submittedName>
        <fullName evidence="1">Uncharacterized protein</fullName>
    </submittedName>
</protein>
<dbReference type="PANTHER" id="PTHR42827:SF1">
    <property type="entry name" value="IRON-SULFUR CLUSTER-BINDING PROTEIN"/>
    <property type="match status" value="1"/>
</dbReference>
<name>A0A0F9PZE8_9ZZZZ</name>